<protein>
    <submittedName>
        <fullName evidence="1">L-threonine O-3-phosphate decarboxylase</fullName>
        <ecNumber evidence="1">4.1.1.81</ecNumber>
    </submittedName>
</protein>
<dbReference type="Proteomes" id="UP000007517">
    <property type="component" value="Chromosome"/>
</dbReference>
<name>H6RPS3_BLASD</name>
<sequence length="57" mass="5908">MRRGETFPGLTADHLRVAVRDPDTSRAVAADLAAILGGTARPRSAAVAVPAGPEEIR</sequence>
<dbReference type="EMBL" id="FO117623">
    <property type="protein sequence ID" value="CCG01492.1"/>
    <property type="molecule type" value="Genomic_DNA"/>
</dbReference>
<dbReference type="eggNOG" id="COG0079">
    <property type="taxonomic scope" value="Bacteria"/>
</dbReference>
<accession>H6RPS3</accession>
<reference evidence="1 2" key="1">
    <citation type="journal article" date="2012" name="J. Bacteriol.">
        <title>Genome Sequence of Blastococcus saxobsidens DD2, a Stone-Inhabiting Bacterium.</title>
        <authorList>
            <person name="Chouaia B."/>
            <person name="Crotti E."/>
            <person name="Brusetti L."/>
            <person name="Daffonchio D."/>
            <person name="Essoussi I."/>
            <person name="Nouioui I."/>
            <person name="Sbissi I."/>
            <person name="Ghodhbane-Gtari F."/>
            <person name="Gtari M."/>
            <person name="Vacherie B."/>
            <person name="Barbe V."/>
            <person name="Medigue C."/>
            <person name="Gury J."/>
            <person name="Pujic P."/>
            <person name="Normand P."/>
        </authorList>
    </citation>
    <scope>NUCLEOTIDE SEQUENCE [LARGE SCALE GENOMIC DNA]</scope>
    <source>
        <strain evidence="1 2">DD2</strain>
    </source>
</reference>
<evidence type="ECO:0000313" key="2">
    <source>
        <dbReference type="Proteomes" id="UP000007517"/>
    </source>
</evidence>
<reference evidence="2" key="2">
    <citation type="submission" date="2012-02" db="EMBL/GenBank/DDBJ databases">
        <title>Complete genome sequence of Blastococcus saxobsidens strain DD2.</title>
        <authorList>
            <person name="Genoscope."/>
        </authorList>
    </citation>
    <scope>NUCLEOTIDE SEQUENCE [LARGE SCALE GENOMIC DNA]</scope>
    <source>
        <strain evidence="2">DD2</strain>
    </source>
</reference>
<dbReference type="STRING" id="1146883.BLASA_0533"/>
<dbReference type="AlphaFoldDB" id="H6RPS3"/>
<dbReference type="RefSeq" id="WP_014374408.1">
    <property type="nucleotide sequence ID" value="NC_016943.1"/>
</dbReference>
<proteinExistence type="predicted"/>
<dbReference type="EC" id="4.1.1.81" evidence="1"/>
<dbReference type="KEGG" id="bsd:BLASA_0533"/>
<evidence type="ECO:0000313" key="1">
    <source>
        <dbReference type="EMBL" id="CCG01492.1"/>
    </source>
</evidence>
<dbReference type="GO" id="GO:0048472">
    <property type="term" value="F:threonine-phosphate decarboxylase activity"/>
    <property type="evidence" value="ECO:0007669"/>
    <property type="project" value="UniProtKB-EC"/>
</dbReference>
<organism evidence="1 2">
    <name type="scientific">Blastococcus saxobsidens (strain DD2)</name>
    <dbReference type="NCBI Taxonomy" id="1146883"/>
    <lineage>
        <taxon>Bacteria</taxon>
        <taxon>Bacillati</taxon>
        <taxon>Actinomycetota</taxon>
        <taxon>Actinomycetes</taxon>
        <taxon>Geodermatophilales</taxon>
        <taxon>Geodermatophilaceae</taxon>
        <taxon>Blastococcus</taxon>
    </lineage>
</organism>
<dbReference type="HOGENOM" id="CLU_2987524_0_0_11"/>
<gene>
    <name evidence="1" type="ordered locus">BLASA_0533</name>
</gene>
<keyword evidence="1" id="KW-0456">Lyase</keyword>
<keyword evidence="2" id="KW-1185">Reference proteome</keyword>